<dbReference type="CDD" id="cd00077">
    <property type="entry name" value="HDc"/>
    <property type="match status" value="1"/>
</dbReference>
<dbReference type="PROSITE" id="PS50113">
    <property type="entry name" value="PAC"/>
    <property type="match status" value="1"/>
</dbReference>
<dbReference type="Pfam" id="PF13426">
    <property type="entry name" value="PAS_9"/>
    <property type="match status" value="1"/>
</dbReference>
<sequence length="728" mass="83217">MTSPRILIVEDSRMLALDIQEKLNHLGYTVIGTAATGEEAISYAQTQSPDLVLMDIFLKGEMDGIEAATKIQGQLKLPIIYLTSYSETKILDRIKATESYGYLVKPVKESVLHTNIQMALYKADIERKLRESEIKYRALFQNMMDGFGYFQIVIDENNHPVDFIILEVNRAFERLMTTSRRKIIGKRGTEVFKGMVESDFDWIEECGRVALNGETVHRKERYFENLKKWISFAISSPKAGEFIIIFTDVTEQKQMQENFREGKDRLDSILNSIEDAIWSADPKTLALRYLNPAGEKVFGRPVRELLDEGKQFIFEMVFPEDQEIMKDALEQIFKTGSWDVELRIVHPDGQVKWIRDRAWIVKDQYGQTVQIDGIATDVTTRKLNHEEIQYLSFHDKLTGLYNRAYFEEEFKRLNKYRQLPLSIIVADANVLKLVNDAFGHKTGDDVLIKIAEVLKDSCREEDLIFRWGGDEFAILLPQTEERVALDICKRIQETCDDLKSEPVKISISLGAATKTKIEQDVNTVIKESENRMYHNKLIRSKQVRYEIINSLLATLVEKTSETAGHMDRLQVMGVGLGKQMNLSQGELKELQVLAKVHDVGKVSIPTYILEKQEDLTEEEIERIEKHPEIGYRIANATSELATIAEGILSHHERWDGLGYPRQLKGTQIPLLARIIGIVDSYDIICHGTAHKQGEGENVALQEIIKGAGTQFDPDLVEAFVKMMKSKTD</sequence>
<dbReference type="InterPro" id="IPR037522">
    <property type="entry name" value="HD_GYP_dom"/>
</dbReference>
<protein>
    <recommendedName>
        <fullName evidence="1">Stage 0 sporulation protein A homolog</fullName>
    </recommendedName>
</protein>
<feature type="domain" description="GGDEF" evidence="7">
    <location>
        <begin position="419"/>
        <end position="547"/>
    </location>
</feature>
<dbReference type="NCBIfam" id="TIGR00254">
    <property type="entry name" value="GGDEF"/>
    <property type="match status" value="1"/>
</dbReference>
<organism evidence="9 10">
    <name type="scientific">Alkaliphilus metalliredigens (strain QYMF)</name>
    <dbReference type="NCBI Taxonomy" id="293826"/>
    <lineage>
        <taxon>Bacteria</taxon>
        <taxon>Bacillati</taxon>
        <taxon>Bacillota</taxon>
        <taxon>Clostridia</taxon>
        <taxon>Peptostreptococcales</taxon>
        <taxon>Natronincolaceae</taxon>
        <taxon>Alkaliphilus</taxon>
    </lineage>
</organism>
<dbReference type="NCBIfam" id="TIGR00229">
    <property type="entry name" value="sensory_box"/>
    <property type="match status" value="2"/>
</dbReference>
<evidence type="ECO:0000259" key="4">
    <source>
        <dbReference type="PROSITE" id="PS50110"/>
    </source>
</evidence>
<evidence type="ECO:0000259" key="7">
    <source>
        <dbReference type="PROSITE" id="PS50887"/>
    </source>
</evidence>
<proteinExistence type="predicted"/>
<dbReference type="SMART" id="SM00086">
    <property type="entry name" value="PAC"/>
    <property type="match status" value="1"/>
</dbReference>
<dbReference type="PANTHER" id="PTHR45228">
    <property type="entry name" value="CYCLIC DI-GMP PHOSPHODIESTERASE TM_0186-RELATED"/>
    <property type="match status" value="1"/>
</dbReference>
<dbReference type="PROSITE" id="PS50110">
    <property type="entry name" value="RESPONSE_REGULATORY"/>
    <property type="match status" value="1"/>
</dbReference>
<dbReference type="Pfam" id="PF08447">
    <property type="entry name" value="PAS_3"/>
    <property type="match status" value="1"/>
</dbReference>
<dbReference type="SMART" id="SM00267">
    <property type="entry name" value="GGDEF"/>
    <property type="match status" value="1"/>
</dbReference>
<dbReference type="PROSITE" id="PS50112">
    <property type="entry name" value="PAS"/>
    <property type="match status" value="1"/>
</dbReference>
<gene>
    <name evidence="9" type="ordered locus">Amet_0938</name>
</gene>
<dbReference type="InterPro" id="IPR052020">
    <property type="entry name" value="Cyclic_di-GMP/3'3'-cGAMP_PDE"/>
</dbReference>
<dbReference type="Proteomes" id="UP000001572">
    <property type="component" value="Chromosome"/>
</dbReference>
<reference evidence="10" key="1">
    <citation type="journal article" date="2016" name="Genome Announc.">
        <title>Complete genome sequence of Alkaliphilus metalliredigens strain QYMF, an alkaliphilic and metal-reducing bacterium isolated from borax-contaminated leachate ponds.</title>
        <authorList>
            <person name="Hwang C."/>
            <person name="Copeland A."/>
            <person name="Lucas S."/>
            <person name="Lapidus A."/>
            <person name="Barry K."/>
            <person name="Detter J.C."/>
            <person name="Glavina Del Rio T."/>
            <person name="Hammon N."/>
            <person name="Israni S."/>
            <person name="Dalin E."/>
            <person name="Tice H."/>
            <person name="Pitluck S."/>
            <person name="Chertkov O."/>
            <person name="Brettin T."/>
            <person name="Bruce D."/>
            <person name="Han C."/>
            <person name="Schmutz J."/>
            <person name="Larimer F."/>
            <person name="Land M.L."/>
            <person name="Hauser L."/>
            <person name="Kyrpides N."/>
            <person name="Mikhailova N."/>
            <person name="Ye Q."/>
            <person name="Zhou J."/>
            <person name="Richardson P."/>
            <person name="Fields M.W."/>
        </authorList>
    </citation>
    <scope>NUCLEOTIDE SEQUENCE [LARGE SCALE GENOMIC DNA]</scope>
    <source>
        <strain evidence="10">QYMF</strain>
    </source>
</reference>
<dbReference type="CDD" id="cd01949">
    <property type="entry name" value="GGDEF"/>
    <property type="match status" value="1"/>
</dbReference>
<evidence type="ECO:0000259" key="6">
    <source>
        <dbReference type="PROSITE" id="PS50113"/>
    </source>
</evidence>
<feature type="domain" description="HD-GYP" evidence="8">
    <location>
        <begin position="540"/>
        <end position="728"/>
    </location>
</feature>
<keyword evidence="9" id="KW-0378">Hydrolase</keyword>
<feature type="modified residue" description="4-aspartylphosphate" evidence="3">
    <location>
        <position position="55"/>
    </location>
</feature>
<dbReference type="eggNOG" id="COG0784">
    <property type="taxonomic scope" value="Bacteria"/>
</dbReference>
<dbReference type="eggNOG" id="COG2202">
    <property type="taxonomic scope" value="Bacteria"/>
</dbReference>
<dbReference type="InterPro" id="IPR003607">
    <property type="entry name" value="HD/PDEase_dom"/>
</dbReference>
<dbReference type="SUPFAM" id="SSF55073">
    <property type="entry name" value="Nucleotide cyclase"/>
    <property type="match status" value="1"/>
</dbReference>
<dbReference type="Gene3D" id="3.30.70.270">
    <property type="match status" value="1"/>
</dbReference>
<dbReference type="EMBL" id="CP000724">
    <property type="protein sequence ID" value="ABR47158.1"/>
    <property type="molecule type" value="Genomic_DNA"/>
</dbReference>
<evidence type="ECO:0000259" key="8">
    <source>
        <dbReference type="PROSITE" id="PS51832"/>
    </source>
</evidence>
<dbReference type="Gene3D" id="1.10.3210.10">
    <property type="entry name" value="Hypothetical protein af1432"/>
    <property type="match status" value="1"/>
</dbReference>
<dbReference type="InterPro" id="IPR029787">
    <property type="entry name" value="Nucleotide_cyclase"/>
</dbReference>
<feature type="domain" description="PAC" evidence="6">
    <location>
        <begin position="338"/>
        <end position="390"/>
    </location>
</feature>
<evidence type="ECO:0000259" key="5">
    <source>
        <dbReference type="PROSITE" id="PS50112"/>
    </source>
</evidence>
<dbReference type="PROSITE" id="PS51832">
    <property type="entry name" value="HD_GYP"/>
    <property type="match status" value="1"/>
</dbReference>
<dbReference type="InterPro" id="IPR035965">
    <property type="entry name" value="PAS-like_dom_sf"/>
</dbReference>
<dbReference type="CDD" id="cd00130">
    <property type="entry name" value="PAS"/>
    <property type="match status" value="1"/>
</dbReference>
<dbReference type="STRING" id="293826.Amet_0938"/>
<dbReference type="eggNOG" id="COG2206">
    <property type="taxonomic scope" value="Bacteria"/>
</dbReference>
<comment type="function">
    <text evidence="2">May play the central regulatory role in sporulation. It may be an element of the effector pathway responsible for the activation of sporulation genes in response to nutritional stress. Spo0A may act in concert with spo0H (a sigma factor) to control the expression of some genes that are critical to the sporulation process.</text>
</comment>
<feature type="domain" description="PAS" evidence="5">
    <location>
        <begin position="262"/>
        <end position="336"/>
    </location>
</feature>
<evidence type="ECO:0000313" key="9">
    <source>
        <dbReference type="EMBL" id="ABR47158.1"/>
    </source>
</evidence>
<keyword evidence="10" id="KW-1185">Reference proteome</keyword>
<dbReference type="GO" id="GO:0016787">
    <property type="term" value="F:hydrolase activity"/>
    <property type="evidence" value="ECO:0007669"/>
    <property type="project" value="UniProtKB-KW"/>
</dbReference>
<evidence type="ECO:0000256" key="3">
    <source>
        <dbReference type="PROSITE-ProRule" id="PRU00169"/>
    </source>
</evidence>
<dbReference type="GO" id="GO:0000160">
    <property type="term" value="P:phosphorelay signal transduction system"/>
    <property type="evidence" value="ECO:0007669"/>
    <property type="project" value="InterPro"/>
</dbReference>
<feature type="domain" description="Response regulatory" evidence="4">
    <location>
        <begin position="5"/>
        <end position="120"/>
    </location>
</feature>
<dbReference type="InterPro" id="IPR000700">
    <property type="entry name" value="PAS-assoc_C"/>
</dbReference>
<name>A6TLU0_ALKMQ</name>
<dbReference type="SUPFAM" id="SSF52172">
    <property type="entry name" value="CheY-like"/>
    <property type="match status" value="1"/>
</dbReference>
<dbReference type="SUPFAM" id="SSF109604">
    <property type="entry name" value="HD-domain/PDEase-like"/>
    <property type="match status" value="1"/>
</dbReference>
<evidence type="ECO:0000256" key="1">
    <source>
        <dbReference type="ARBA" id="ARBA00018672"/>
    </source>
</evidence>
<dbReference type="Pfam" id="PF00072">
    <property type="entry name" value="Response_reg"/>
    <property type="match status" value="1"/>
</dbReference>
<dbReference type="InterPro" id="IPR011006">
    <property type="entry name" value="CheY-like_superfamily"/>
</dbReference>
<dbReference type="RefSeq" id="WP_012062200.1">
    <property type="nucleotide sequence ID" value="NC_009633.1"/>
</dbReference>
<dbReference type="PANTHER" id="PTHR45228:SF1">
    <property type="entry name" value="CYCLIC DI-GMP PHOSPHODIESTERASE TM_0186"/>
    <property type="match status" value="1"/>
</dbReference>
<evidence type="ECO:0000313" key="10">
    <source>
        <dbReference type="Proteomes" id="UP000001572"/>
    </source>
</evidence>
<dbReference type="InterPro" id="IPR043128">
    <property type="entry name" value="Rev_trsase/Diguanyl_cyclase"/>
</dbReference>
<dbReference type="InterPro" id="IPR000014">
    <property type="entry name" value="PAS"/>
</dbReference>
<dbReference type="OrthoDB" id="9804747at2"/>
<dbReference type="SUPFAM" id="SSF55785">
    <property type="entry name" value="PYP-like sensor domain (PAS domain)"/>
    <property type="match status" value="2"/>
</dbReference>
<dbReference type="SMART" id="SM00091">
    <property type="entry name" value="PAS"/>
    <property type="match status" value="2"/>
</dbReference>
<accession>A6TLU0</accession>
<dbReference type="Pfam" id="PF00990">
    <property type="entry name" value="GGDEF"/>
    <property type="match status" value="1"/>
</dbReference>
<keyword evidence="3" id="KW-0597">Phosphoprotein</keyword>
<dbReference type="Pfam" id="PF13487">
    <property type="entry name" value="HD_5"/>
    <property type="match status" value="1"/>
</dbReference>
<dbReference type="InterPro" id="IPR001610">
    <property type="entry name" value="PAC"/>
</dbReference>
<dbReference type="CDD" id="cd17534">
    <property type="entry name" value="REC_DC-like"/>
    <property type="match status" value="1"/>
</dbReference>
<evidence type="ECO:0000256" key="2">
    <source>
        <dbReference type="ARBA" id="ARBA00024867"/>
    </source>
</evidence>
<dbReference type="SMART" id="SM00448">
    <property type="entry name" value="REC"/>
    <property type="match status" value="1"/>
</dbReference>
<dbReference type="eggNOG" id="COG2199">
    <property type="taxonomic scope" value="Bacteria"/>
</dbReference>
<dbReference type="InterPro" id="IPR000160">
    <property type="entry name" value="GGDEF_dom"/>
</dbReference>
<dbReference type="InterPro" id="IPR001789">
    <property type="entry name" value="Sig_transdc_resp-reg_receiver"/>
</dbReference>
<dbReference type="PROSITE" id="PS50887">
    <property type="entry name" value="GGDEF"/>
    <property type="match status" value="1"/>
</dbReference>
<dbReference type="Gene3D" id="3.40.50.2300">
    <property type="match status" value="1"/>
</dbReference>
<dbReference type="InterPro" id="IPR013655">
    <property type="entry name" value="PAS_fold_3"/>
</dbReference>
<dbReference type="HOGENOM" id="CLU_000445_92_5_9"/>
<dbReference type="KEGG" id="amt:Amet_0938"/>
<dbReference type="AlphaFoldDB" id="A6TLU0"/>
<dbReference type="Gene3D" id="3.30.450.20">
    <property type="entry name" value="PAS domain"/>
    <property type="match status" value="2"/>
</dbReference>